<gene>
    <name evidence="4" type="ORF">M23134_05754</name>
</gene>
<dbReference type="AlphaFoldDB" id="A1ZIL3"/>
<keyword evidence="2" id="KW-0812">Transmembrane</keyword>
<evidence type="ECO:0000313" key="5">
    <source>
        <dbReference type="Proteomes" id="UP000004095"/>
    </source>
</evidence>
<dbReference type="eggNOG" id="COG2203">
    <property type="taxonomic scope" value="Bacteria"/>
</dbReference>
<evidence type="ECO:0000256" key="2">
    <source>
        <dbReference type="SAM" id="Phobius"/>
    </source>
</evidence>
<evidence type="ECO:0000259" key="3">
    <source>
        <dbReference type="Pfam" id="PF07495"/>
    </source>
</evidence>
<dbReference type="Gene3D" id="2.130.10.10">
    <property type="entry name" value="YVTN repeat-like/Quinoprotein amine dehydrogenase"/>
    <property type="match status" value="1"/>
</dbReference>
<dbReference type="RefSeq" id="WP_004155768.1">
    <property type="nucleotide sequence ID" value="NZ_AAWS01000009.1"/>
</dbReference>
<sequence>MIDKLFQTTFLFFALNLVIAGVIQASAQSNLQFPEAHFNQRKHNISDRAEDILIDHQGNILIAMRRGVQKFNGKRWSNIYIGKDSLKVNPIFTPDIYKLYRYKKQIFLIGEETIGYLHLNTQGKYLYKEIADVKEVKSELYLIRQVVTRDNHILFLGIKGILVWNTISQKKTIQRNNFKTNYVTYHNINHQLYIRVYKQPTQIVDTTSFSWRTTQRYPFIKETFPRHIFQLKDKRLLVVSQKREMLVRSTEGDFKSLDSELNNICKKEQEFYVQQRKNQLFIKAGKHFIIYDFFRKKILYLRTFRAEISSFTLTPQNNLWVATLNDGVYFIETNANYKKREIQQINERSYKFGDIQIKVDNLLYVNITTSDWQKKYKLPAIYKIKLLNKKIFFLTTNGFYRFNEKRQELIKESNKSTQYLLLSSINPNIYYQFTGNSFLILEEQSKGFKTLDSLSLKAFIRGVVEKNGNLWARAGRFGITRIALYPDGKAVKYTKAYLRIKKPEYASFVPFKFRDKVCFHNTAGIYYYDELKDSVLRYTIHYKDNQQKPTISNPFIQHYTFLHPINNDSILVTPGVSEKYNTPGILIYKNNGFNWHNTSFRRMPRYRYEHLRKLNKDTFQLFTNHNIYEIYPSKKVNIDYAFKTYLRSVQVKVKQTDSTSGKEALVDSSIYYGNLANPPSVTLLYPHNTLTFTYASDSWAAYERNLYSYQLIGLDDNWSDWSTEQKKEYTHLREGTYTFKVRCKNIYSTISSVDSYTFTILPPWHRTAWAYALYVLAGLALLIGGSYGYSRYRSRKLYLRNQHLELVVAERTEEIKVQKETIEIANEELTKANQRLREERDEKVKIYMQEATEAANKLQKVRNTLNEKGIEAVKRMIGNEIEGVDEFAIVREKVHQEFPAFAETIDQAFIDKKVTKLVWQVGHCLKLGMSPMETGETLSISNRSVSVHGTKLRKLGILEPIKKA</sequence>
<dbReference type="InterPro" id="IPR011123">
    <property type="entry name" value="Y_Y_Y"/>
</dbReference>
<feature type="transmembrane region" description="Helical" evidence="2">
    <location>
        <begin position="768"/>
        <end position="790"/>
    </location>
</feature>
<dbReference type="Pfam" id="PF07495">
    <property type="entry name" value="Y_Y_Y"/>
    <property type="match status" value="1"/>
</dbReference>
<organism evidence="4 5">
    <name type="scientific">Microscilla marina ATCC 23134</name>
    <dbReference type="NCBI Taxonomy" id="313606"/>
    <lineage>
        <taxon>Bacteria</taxon>
        <taxon>Pseudomonadati</taxon>
        <taxon>Bacteroidota</taxon>
        <taxon>Cytophagia</taxon>
        <taxon>Cytophagales</taxon>
        <taxon>Microscillaceae</taxon>
        <taxon>Microscilla</taxon>
    </lineage>
</organism>
<keyword evidence="1" id="KW-0175">Coiled coil</keyword>
<dbReference type="OrthoDB" id="9806995at2"/>
<keyword evidence="5" id="KW-1185">Reference proteome</keyword>
<evidence type="ECO:0000313" key="4">
    <source>
        <dbReference type="EMBL" id="EAY29881.1"/>
    </source>
</evidence>
<comment type="caution">
    <text evidence="4">The sequence shown here is derived from an EMBL/GenBank/DDBJ whole genome shotgun (WGS) entry which is preliminary data.</text>
</comment>
<accession>A1ZIL3</accession>
<reference evidence="4 5" key="1">
    <citation type="submission" date="2007-01" db="EMBL/GenBank/DDBJ databases">
        <authorList>
            <person name="Haygood M."/>
            <person name="Podell S."/>
            <person name="Anderson C."/>
            <person name="Hopkinson B."/>
            <person name="Roe K."/>
            <person name="Barbeau K."/>
            <person name="Gaasterland T."/>
            <person name="Ferriera S."/>
            <person name="Johnson J."/>
            <person name="Kravitz S."/>
            <person name="Beeson K."/>
            <person name="Sutton G."/>
            <person name="Rogers Y.-H."/>
            <person name="Friedman R."/>
            <person name="Frazier M."/>
            <person name="Venter J.C."/>
        </authorList>
    </citation>
    <scope>NUCLEOTIDE SEQUENCE [LARGE SCALE GENOMIC DNA]</scope>
    <source>
        <strain evidence="4 5">ATCC 23134</strain>
    </source>
</reference>
<keyword evidence="2" id="KW-0472">Membrane</keyword>
<dbReference type="Gene3D" id="2.60.40.10">
    <property type="entry name" value="Immunoglobulins"/>
    <property type="match status" value="1"/>
</dbReference>
<feature type="domain" description="Two component regulator three Y" evidence="3">
    <location>
        <begin position="703"/>
        <end position="760"/>
    </location>
</feature>
<proteinExistence type="predicted"/>
<name>A1ZIL3_MICM2</name>
<dbReference type="InterPro" id="IPR015943">
    <property type="entry name" value="WD40/YVTN_repeat-like_dom_sf"/>
</dbReference>
<protein>
    <submittedName>
        <fullName evidence="4">Two component regulator three Y motif family</fullName>
    </submittedName>
</protein>
<dbReference type="Proteomes" id="UP000004095">
    <property type="component" value="Unassembled WGS sequence"/>
</dbReference>
<dbReference type="InterPro" id="IPR013783">
    <property type="entry name" value="Ig-like_fold"/>
</dbReference>
<feature type="coiled-coil region" evidence="1">
    <location>
        <begin position="808"/>
        <end position="868"/>
    </location>
</feature>
<dbReference type="EMBL" id="AAWS01000009">
    <property type="protein sequence ID" value="EAY29881.1"/>
    <property type="molecule type" value="Genomic_DNA"/>
</dbReference>
<keyword evidence="2" id="KW-1133">Transmembrane helix</keyword>
<evidence type="ECO:0000256" key="1">
    <source>
        <dbReference type="SAM" id="Coils"/>
    </source>
</evidence>